<dbReference type="CDD" id="cd02440">
    <property type="entry name" value="AdoMet_MTases"/>
    <property type="match status" value="1"/>
</dbReference>
<dbReference type="EMBL" id="UINC01111280">
    <property type="protein sequence ID" value="SVC79384.1"/>
    <property type="molecule type" value="Genomic_DNA"/>
</dbReference>
<feature type="non-terminal residue" evidence="2">
    <location>
        <position position="174"/>
    </location>
</feature>
<protein>
    <recommendedName>
        <fullName evidence="1">Methyltransferase type 11 domain-containing protein</fullName>
    </recommendedName>
</protein>
<dbReference type="Gene3D" id="3.40.50.150">
    <property type="entry name" value="Vaccinia Virus protein VP39"/>
    <property type="match status" value="1"/>
</dbReference>
<dbReference type="GO" id="GO:0008757">
    <property type="term" value="F:S-adenosylmethionine-dependent methyltransferase activity"/>
    <property type="evidence" value="ECO:0007669"/>
    <property type="project" value="InterPro"/>
</dbReference>
<evidence type="ECO:0000259" key="1">
    <source>
        <dbReference type="Pfam" id="PF08241"/>
    </source>
</evidence>
<name>A0A382Q1C5_9ZZZZ</name>
<dbReference type="InterPro" id="IPR013216">
    <property type="entry name" value="Methyltransf_11"/>
</dbReference>
<dbReference type="InterPro" id="IPR029063">
    <property type="entry name" value="SAM-dependent_MTases_sf"/>
</dbReference>
<proteinExistence type="predicted"/>
<gene>
    <name evidence="2" type="ORF">METZ01_LOCUS332238</name>
</gene>
<organism evidence="2">
    <name type="scientific">marine metagenome</name>
    <dbReference type="NCBI Taxonomy" id="408172"/>
    <lineage>
        <taxon>unclassified sequences</taxon>
        <taxon>metagenomes</taxon>
        <taxon>ecological metagenomes</taxon>
    </lineage>
</organism>
<dbReference type="AlphaFoldDB" id="A0A382Q1C5"/>
<evidence type="ECO:0000313" key="2">
    <source>
        <dbReference type="EMBL" id="SVC79384.1"/>
    </source>
</evidence>
<feature type="domain" description="Methyltransferase type 11" evidence="1">
    <location>
        <begin position="67"/>
        <end position="164"/>
    </location>
</feature>
<dbReference type="SUPFAM" id="SSF53335">
    <property type="entry name" value="S-adenosyl-L-methionine-dependent methyltransferases"/>
    <property type="match status" value="1"/>
</dbReference>
<sequence>MNKTQEEKIIRETELETLGTFQSEIPSIYFSDKDEASYDQYVNRHEYVYRDCFKFPPQMFHDVDLIDFGAGTGENTIFLANWGARCTLVEMNRKAQDISRKVFEDYAIEPSAHHFIESSIFDYEPLERKLYDIVHCRGVLSHTAAKELAFSKISRFVKPGGYLIYGDPNKAGGF</sequence>
<accession>A0A382Q1C5</accession>
<reference evidence="2" key="1">
    <citation type="submission" date="2018-05" db="EMBL/GenBank/DDBJ databases">
        <authorList>
            <person name="Lanie J.A."/>
            <person name="Ng W.-L."/>
            <person name="Kazmierczak K.M."/>
            <person name="Andrzejewski T.M."/>
            <person name="Davidsen T.M."/>
            <person name="Wayne K.J."/>
            <person name="Tettelin H."/>
            <person name="Glass J.I."/>
            <person name="Rusch D."/>
            <person name="Podicherti R."/>
            <person name="Tsui H.-C.T."/>
            <person name="Winkler M.E."/>
        </authorList>
    </citation>
    <scope>NUCLEOTIDE SEQUENCE</scope>
</reference>
<dbReference type="Pfam" id="PF08241">
    <property type="entry name" value="Methyltransf_11"/>
    <property type="match status" value="1"/>
</dbReference>